<dbReference type="RefSeq" id="WP_285577917.1">
    <property type="nucleotide sequence ID" value="NZ_BSDE01000010.1"/>
</dbReference>
<protein>
    <submittedName>
        <fullName evidence="2">LysR family transcriptional regulator</fullName>
    </submittedName>
</protein>
<comment type="caution">
    <text evidence="2">The sequence shown here is derived from an EMBL/GenBank/DDBJ whole genome shotgun (WGS) entry which is preliminary data.</text>
</comment>
<dbReference type="PANTHER" id="PTHR30432:SF1">
    <property type="entry name" value="DNA-BINDING TRANSCRIPTIONAL DUAL REGULATOR MODE"/>
    <property type="match status" value="1"/>
</dbReference>
<dbReference type="SUPFAM" id="SSF46785">
    <property type="entry name" value="Winged helix' DNA-binding domain"/>
    <property type="match status" value="1"/>
</dbReference>
<dbReference type="Pfam" id="PF00126">
    <property type="entry name" value="HTH_1"/>
    <property type="match status" value="1"/>
</dbReference>
<reference evidence="2 3" key="1">
    <citation type="journal article" date="2023" name="Antonie Van Leeuwenhoek">
        <title>Mesoterricola silvestris gen. nov., sp. nov., Mesoterricola sediminis sp. nov., Geothrix oryzae sp. nov., Geothrix edaphica sp. nov., Geothrix rubra sp. nov., and Geothrix limicola sp. nov., six novel members of Acidobacteriota isolated from soils.</title>
        <authorList>
            <person name="Itoh H."/>
            <person name="Sugisawa Y."/>
            <person name="Mise K."/>
            <person name="Xu Z."/>
            <person name="Kuniyasu M."/>
            <person name="Ushijima N."/>
            <person name="Kawano K."/>
            <person name="Kobayashi E."/>
            <person name="Shiratori Y."/>
            <person name="Masuda Y."/>
            <person name="Senoo K."/>
        </authorList>
    </citation>
    <scope>NUCLEOTIDE SEQUENCE [LARGE SCALE GENOMIC DNA]</scope>
    <source>
        <strain evidence="2 3">Red804</strain>
    </source>
</reference>
<evidence type="ECO:0000313" key="2">
    <source>
        <dbReference type="EMBL" id="GLH75001.1"/>
    </source>
</evidence>
<dbReference type="InterPro" id="IPR000847">
    <property type="entry name" value="LysR_HTH_N"/>
</dbReference>
<dbReference type="InterPro" id="IPR051815">
    <property type="entry name" value="Molybdate_resp_trans_reg"/>
</dbReference>
<proteinExistence type="predicted"/>
<sequence length="118" mass="12642">MSRPAPQATIRIRIAHGENIAIGKGKADLLEAVDRAGSISAAARELDMSYRKAWLLIDEMNQSFKSPVVVAAKGGLRGGGAQVTDLGREALVRFRDIQAKASAAIEADVKAFRKRLLA</sequence>
<organism evidence="2 3">
    <name type="scientific">Geothrix limicola</name>
    <dbReference type="NCBI Taxonomy" id="2927978"/>
    <lineage>
        <taxon>Bacteria</taxon>
        <taxon>Pseudomonadati</taxon>
        <taxon>Acidobacteriota</taxon>
        <taxon>Holophagae</taxon>
        <taxon>Holophagales</taxon>
        <taxon>Holophagaceae</taxon>
        <taxon>Geothrix</taxon>
    </lineage>
</organism>
<dbReference type="Proteomes" id="UP001165069">
    <property type="component" value="Unassembled WGS sequence"/>
</dbReference>
<keyword evidence="3" id="KW-1185">Reference proteome</keyword>
<gene>
    <name evidence="2" type="primary">modE</name>
    <name evidence="2" type="ORF">GETHLI_35040</name>
</gene>
<name>A0ABQ5QKC5_9BACT</name>
<dbReference type="InterPro" id="IPR036390">
    <property type="entry name" value="WH_DNA-bd_sf"/>
</dbReference>
<evidence type="ECO:0000259" key="1">
    <source>
        <dbReference type="Pfam" id="PF00126"/>
    </source>
</evidence>
<accession>A0ABQ5QKC5</accession>
<dbReference type="PANTHER" id="PTHR30432">
    <property type="entry name" value="TRANSCRIPTIONAL REGULATOR MODE"/>
    <property type="match status" value="1"/>
</dbReference>
<evidence type="ECO:0000313" key="3">
    <source>
        <dbReference type="Proteomes" id="UP001165069"/>
    </source>
</evidence>
<dbReference type="Gene3D" id="1.10.10.10">
    <property type="entry name" value="Winged helix-like DNA-binding domain superfamily/Winged helix DNA-binding domain"/>
    <property type="match status" value="1"/>
</dbReference>
<dbReference type="InterPro" id="IPR036388">
    <property type="entry name" value="WH-like_DNA-bd_sf"/>
</dbReference>
<feature type="domain" description="HTH lysR-type" evidence="1">
    <location>
        <begin position="29"/>
        <end position="87"/>
    </location>
</feature>
<dbReference type="EMBL" id="BSDE01000010">
    <property type="protein sequence ID" value="GLH75001.1"/>
    <property type="molecule type" value="Genomic_DNA"/>
</dbReference>